<evidence type="ECO:0000256" key="2">
    <source>
        <dbReference type="ARBA" id="ARBA00023002"/>
    </source>
</evidence>
<sequence>MMAGEGSKGVEGLRCVVTGGSGFVGRRLVEMLVERGAKHVVSFDIRNPDPDPLMEFLSEEQKAKVTYIQGDLTKPADVSKACEGADAVWHIAALVGPFHKHEMYLKVNYEGSLNVLNACKEHGITRLVASSSPSTRFDGSDIYDLTEDQLKIQEPGHFMQAYAETKAMGEMAIREASSDTFFTVAVAPHQVYGPRDGLFLPNLMYACRAGKLRIFGNGQNRVSFTHVDNYCHGLIIALDKLYKGSPACGKFYVVTDDEYLKFWDVLDSASVELGYGSLWAKTKLPYSLLMFIAYFLKGITMATGHMFRVNPFTVKMLTIHRAFNITNAKRDLDYKPVISFEDGWKQTTDWFKANNDWWISRAEATMK</sequence>
<dbReference type="AlphaFoldDB" id="A0A2R5G012"/>
<dbReference type="InterPro" id="IPR002225">
    <property type="entry name" value="3Beta_OHSteriod_DH/Estase"/>
</dbReference>
<gene>
    <name evidence="5" type="ORF">FCC1311_003791</name>
</gene>
<dbReference type="EMBL" id="BEYU01000005">
    <property type="protein sequence ID" value="GBG24352.1"/>
    <property type="molecule type" value="Genomic_DNA"/>
</dbReference>
<dbReference type="PANTHER" id="PTHR43245:SF51">
    <property type="entry name" value="SHORT CHAIN DEHYDROGENASE_REDUCTASE FAMILY 42E, MEMBER 2"/>
    <property type="match status" value="1"/>
</dbReference>
<dbReference type="InterPro" id="IPR036291">
    <property type="entry name" value="NAD(P)-bd_dom_sf"/>
</dbReference>
<dbReference type="Pfam" id="PF01073">
    <property type="entry name" value="3Beta_HSD"/>
    <property type="match status" value="1"/>
</dbReference>
<comment type="caution">
    <text evidence="5">The sequence shown here is derived from an EMBL/GenBank/DDBJ whole genome shotgun (WGS) entry which is preliminary data.</text>
</comment>
<dbReference type="PANTHER" id="PTHR43245">
    <property type="entry name" value="BIFUNCTIONAL POLYMYXIN RESISTANCE PROTEIN ARNA"/>
    <property type="match status" value="1"/>
</dbReference>
<comment type="similarity">
    <text evidence="1 3">Belongs to the 3-beta-HSD family.</text>
</comment>
<protein>
    <submittedName>
        <fullName evidence="5">3 beta-hydroxysteroid dehydrogenase type 4</fullName>
    </submittedName>
</protein>
<dbReference type="GO" id="GO:0016616">
    <property type="term" value="F:oxidoreductase activity, acting on the CH-OH group of donors, NAD or NADP as acceptor"/>
    <property type="evidence" value="ECO:0007669"/>
    <property type="project" value="InterPro"/>
</dbReference>
<dbReference type="SUPFAM" id="SSF51735">
    <property type="entry name" value="NAD(P)-binding Rossmann-fold domains"/>
    <property type="match status" value="1"/>
</dbReference>
<reference evidence="5 6" key="1">
    <citation type="submission" date="2017-12" db="EMBL/GenBank/DDBJ databases">
        <title>Sequencing, de novo assembly and annotation of complete genome of a new Thraustochytrid species, strain FCC1311.</title>
        <authorList>
            <person name="Sedici K."/>
            <person name="Godart F."/>
            <person name="Aiese Cigliano R."/>
            <person name="Sanseverino W."/>
            <person name="Barakat M."/>
            <person name="Ortet P."/>
            <person name="Marechal E."/>
            <person name="Cagnac O."/>
            <person name="Amato A."/>
        </authorList>
    </citation>
    <scope>NUCLEOTIDE SEQUENCE [LARGE SCALE GENOMIC DNA]</scope>
</reference>
<proteinExistence type="inferred from homology"/>
<dbReference type="InterPro" id="IPR050177">
    <property type="entry name" value="Lipid_A_modif_metabolic_enz"/>
</dbReference>
<name>A0A2R5G012_9STRA</name>
<dbReference type="InParanoid" id="A0A2R5G012"/>
<dbReference type="GO" id="GO:0006694">
    <property type="term" value="P:steroid biosynthetic process"/>
    <property type="evidence" value="ECO:0007669"/>
    <property type="project" value="InterPro"/>
</dbReference>
<dbReference type="OrthoDB" id="10058185at2759"/>
<evidence type="ECO:0000259" key="4">
    <source>
        <dbReference type="Pfam" id="PF01073"/>
    </source>
</evidence>
<organism evidence="5 6">
    <name type="scientific">Hondaea fermentalgiana</name>
    <dbReference type="NCBI Taxonomy" id="2315210"/>
    <lineage>
        <taxon>Eukaryota</taxon>
        <taxon>Sar</taxon>
        <taxon>Stramenopiles</taxon>
        <taxon>Bigyra</taxon>
        <taxon>Labyrinthulomycetes</taxon>
        <taxon>Thraustochytrida</taxon>
        <taxon>Thraustochytriidae</taxon>
        <taxon>Hondaea</taxon>
    </lineage>
</organism>
<evidence type="ECO:0000313" key="5">
    <source>
        <dbReference type="EMBL" id="GBG24352.1"/>
    </source>
</evidence>
<accession>A0A2R5G012</accession>
<dbReference type="Gene3D" id="3.40.50.720">
    <property type="entry name" value="NAD(P)-binding Rossmann-like Domain"/>
    <property type="match status" value="1"/>
</dbReference>
<evidence type="ECO:0000313" key="6">
    <source>
        <dbReference type="Proteomes" id="UP000241890"/>
    </source>
</evidence>
<keyword evidence="6" id="KW-1185">Reference proteome</keyword>
<evidence type="ECO:0000256" key="3">
    <source>
        <dbReference type="RuleBase" id="RU004475"/>
    </source>
</evidence>
<dbReference type="Proteomes" id="UP000241890">
    <property type="component" value="Unassembled WGS sequence"/>
</dbReference>
<evidence type="ECO:0000256" key="1">
    <source>
        <dbReference type="ARBA" id="ARBA00009219"/>
    </source>
</evidence>
<feature type="domain" description="3-beta hydroxysteroid dehydrogenase/isomerase" evidence="4">
    <location>
        <begin position="16"/>
        <end position="275"/>
    </location>
</feature>
<keyword evidence="2 3" id="KW-0560">Oxidoreductase</keyword>